<gene>
    <name evidence="3" type="ORF">CLV63_10178</name>
</gene>
<evidence type="ECO:0000256" key="1">
    <source>
        <dbReference type="ARBA" id="ARBA00022603"/>
    </source>
</evidence>
<dbReference type="AlphaFoldDB" id="A0A2P8DTR6"/>
<dbReference type="OrthoDB" id="9800233at2"/>
<keyword evidence="1 3" id="KW-0489">Methyltransferase</keyword>
<keyword evidence="2 3" id="KW-0808">Transferase</keyword>
<proteinExistence type="predicted"/>
<evidence type="ECO:0000256" key="2">
    <source>
        <dbReference type="ARBA" id="ARBA00022679"/>
    </source>
</evidence>
<protein>
    <submittedName>
        <fullName evidence="3">O-methyltransferase involved in polyketide biosynthesis</fullName>
    </submittedName>
</protein>
<dbReference type="InterPro" id="IPR029063">
    <property type="entry name" value="SAM-dependent_MTases_sf"/>
</dbReference>
<keyword evidence="4" id="KW-1185">Reference proteome</keyword>
<evidence type="ECO:0000313" key="3">
    <source>
        <dbReference type="EMBL" id="PSL00604.1"/>
    </source>
</evidence>
<dbReference type="Pfam" id="PF04072">
    <property type="entry name" value="LCM"/>
    <property type="match status" value="1"/>
</dbReference>
<accession>A0A2P8DTR6</accession>
<comment type="caution">
    <text evidence="3">The sequence shown here is derived from an EMBL/GenBank/DDBJ whole genome shotgun (WGS) entry which is preliminary data.</text>
</comment>
<evidence type="ECO:0000313" key="4">
    <source>
        <dbReference type="Proteomes" id="UP000240542"/>
    </source>
</evidence>
<dbReference type="PANTHER" id="PTHR43619:SF2">
    <property type="entry name" value="S-ADENOSYL-L-METHIONINE-DEPENDENT METHYLTRANSFERASES SUPERFAMILY PROTEIN"/>
    <property type="match status" value="1"/>
</dbReference>
<sequence>MSTDRPLLGPTQQTMTLTLSVRAADNRSGAPILGDRWAEDALARINGPDPGAAIRRDAAAGALCRTRQLDDWTRAFLAERPDAVVLHLGCGLDARALRVDPAPGVLWYDVDYPEVIALRQRLYSAGAGYRMIGASVTDPSWADGVPVDRPTLVVAEGLLMYLPAEEVRRLLRRVTAGRAGRLACDVELPWAARLARFDPVLRRTGAVHQWGVRDLGGLSQWVPALRLLAEHGVTALPGIANTAPAYRRLYGAMNRVPALRDSMRVALFSF</sequence>
<dbReference type="GO" id="GO:0032259">
    <property type="term" value="P:methylation"/>
    <property type="evidence" value="ECO:0007669"/>
    <property type="project" value="UniProtKB-KW"/>
</dbReference>
<dbReference type="EMBL" id="PYGA01000001">
    <property type="protein sequence ID" value="PSL00604.1"/>
    <property type="molecule type" value="Genomic_DNA"/>
</dbReference>
<dbReference type="Gene3D" id="3.40.50.150">
    <property type="entry name" value="Vaccinia Virus protein VP39"/>
    <property type="match status" value="1"/>
</dbReference>
<dbReference type="SUPFAM" id="SSF53335">
    <property type="entry name" value="S-adenosyl-L-methionine-dependent methyltransferases"/>
    <property type="match status" value="1"/>
</dbReference>
<dbReference type="Proteomes" id="UP000240542">
    <property type="component" value="Unassembled WGS sequence"/>
</dbReference>
<dbReference type="GO" id="GO:0008168">
    <property type="term" value="F:methyltransferase activity"/>
    <property type="evidence" value="ECO:0007669"/>
    <property type="project" value="UniProtKB-KW"/>
</dbReference>
<dbReference type="RefSeq" id="WP_106580810.1">
    <property type="nucleotide sequence ID" value="NZ_PYGA01000001.1"/>
</dbReference>
<name>A0A2P8DTR6_9ACTN</name>
<dbReference type="InterPro" id="IPR007213">
    <property type="entry name" value="Ppm1/Ppm2/Tcmp"/>
</dbReference>
<reference evidence="3 4" key="1">
    <citation type="submission" date="2018-03" db="EMBL/GenBank/DDBJ databases">
        <title>Genomic Encyclopedia of Archaeal and Bacterial Type Strains, Phase II (KMG-II): from individual species to whole genera.</title>
        <authorList>
            <person name="Goeker M."/>
        </authorList>
    </citation>
    <scope>NUCLEOTIDE SEQUENCE [LARGE SCALE GENOMIC DNA]</scope>
    <source>
        <strain evidence="3 4">DSM 45312</strain>
    </source>
</reference>
<organism evidence="3 4">
    <name type="scientific">Murinocardiopsis flavida</name>
    <dbReference type="NCBI Taxonomy" id="645275"/>
    <lineage>
        <taxon>Bacteria</taxon>
        <taxon>Bacillati</taxon>
        <taxon>Actinomycetota</taxon>
        <taxon>Actinomycetes</taxon>
        <taxon>Streptosporangiales</taxon>
        <taxon>Nocardiopsidaceae</taxon>
        <taxon>Murinocardiopsis</taxon>
    </lineage>
</organism>
<dbReference type="InterPro" id="IPR016874">
    <property type="entry name" value="TcmP-like"/>
</dbReference>
<dbReference type="PIRSF" id="PIRSF028177">
    <property type="entry name" value="Polyketide_synth_Omtfrase_TcmP"/>
    <property type="match status" value="1"/>
</dbReference>
<dbReference type="PANTHER" id="PTHR43619">
    <property type="entry name" value="S-ADENOSYL-L-METHIONINE-DEPENDENT METHYLTRANSFERASE YKTD-RELATED"/>
    <property type="match status" value="1"/>
</dbReference>